<accession>A0A928KS21</accession>
<keyword evidence="4" id="KW-1278">Translocase</keyword>
<dbReference type="Proteomes" id="UP000754750">
    <property type="component" value="Unassembled WGS sequence"/>
</dbReference>
<dbReference type="SUPFAM" id="SSF103473">
    <property type="entry name" value="MFS general substrate transporter"/>
    <property type="match status" value="1"/>
</dbReference>
<evidence type="ECO:0000256" key="3">
    <source>
        <dbReference type="ARBA" id="ARBA00022692"/>
    </source>
</evidence>
<evidence type="ECO:0000313" key="9">
    <source>
        <dbReference type="EMBL" id="MBE6833194.1"/>
    </source>
</evidence>
<dbReference type="Pfam" id="PF02508">
    <property type="entry name" value="Rnf-Nqr"/>
    <property type="match status" value="1"/>
</dbReference>
<sequence length="231" mass="24430">MSGSKKKAKAQSQLMEKGGRRSAARGSKKTLQKRLMKESAGIFLNGLVFRNPVAIGALGLFPVVGAGYTMQNAAVLSLMMLVMMLPVCLLSGWVKIPVWIRPAAALALSGGMYLPAAALAKWLMPQAFSALGIYTVLMIGNSIILSRANDYAPSHITLAVLMDSLGCTAGFSAVIFLVAALRQIWSNVVAETGGIYHAGAYPLVGFLLLGMIAALIQHANAKRAAAERRAK</sequence>
<keyword evidence="2" id="KW-0813">Transport</keyword>
<reference evidence="9" key="1">
    <citation type="submission" date="2019-04" db="EMBL/GenBank/DDBJ databases">
        <title>Evolution of Biomass-Degrading Anaerobic Consortia Revealed by Metagenomics.</title>
        <authorList>
            <person name="Peng X."/>
        </authorList>
    </citation>
    <scope>NUCLEOTIDE SEQUENCE</scope>
    <source>
        <strain evidence="9">SIG551</strain>
    </source>
</reference>
<organism evidence="9 10">
    <name type="scientific">Faecalispora sporosphaeroides</name>
    <dbReference type="NCBI Taxonomy" id="1549"/>
    <lineage>
        <taxon>Bacteria</taxon>
        <taxon>Bacillati</taxon>
        <taxon>Bacillota</taxon>
        <taxon>Clostridia</taxon>
        <taxon>Eubacteriales</taxon>
        <taxon>Oscillospiraceae</taxon>
        <taxon>Faecalispora</taxon>
    </lineage>
</organism>
<dbReference type="GO" id="GO:0012505">
    <property type="term" value="C:endomembrane system"/>
    <property type="evidence" value="ECO:0007669"/>
    <property type="project" value="UniProtKB-SubCell"/>
</dbReference>
<evidence type="ECO:0000256" key="8">
    <source>
        <dbReference type="SAM" id="Phobius"/>
    </source>
</evidence>
<feature type="transmembrane region" description="Helical" evidence="8">
    <location>
        <begin position="158"/>
        <end position="180"/>
    </location>
</feature>
<dbReference type="AlphaFoldDB" id="A0A928KS21"/>
<evidence type="ECO:0000256" key="1">
    <source>
        <dbReference type="ARBA" id="ARBA00004127"/>
    </source>
</evidence>
<feature type="transmembrane region" description="Helical" evidence="8">
    <location>
        <begin position="128"/>
        <end position="146"/>
    </location>
</feature>
<evidence type="ECO:0000256" key="4">
    <source>
        <dbReference type="ARBA" id="ARBA00022967"/>
    </source>
</evidence>
<name>A0A928KS21_9FIRM</name>
<evidence type="ECO:0000256" key="7">
    <source>
        <dbReference type="SAM" id="MobiDB-lite"/>
    </source>
</evidence>
<dbReference type="RefSeq" id="WP_326840241.1">
    <property type="nucleotide sequence ID" value="NZ_SVNY01000003.1"/>
</dbReference>
<evidence type="ECO:0000313" key="10">
    <source>
        <dbReference type="Proteomes" id="UP000754750"/>
    </source>
</evidence>
<dbReference type="EMBL" id="SVNY01000003">
    <property type="protein sequence ID" value="MBE6833194.1"/>
    <property type="molecule type" value="Genomic_DNA"/>
</dbReference>
<evidence type="ECO:0000256" key="2">
    <source>
        <dbReference type="ARBA" id="ARBA00022448"/>
    </source>
</evidence>
<comment type="subcellular location">
    <subcellularLocation>
        <location evidence="1">Endomembrane system</location>
        <topology evidence="1">Multi-pass membrane protein</topology>
    </subcellularLocation>
</comment>
<dbReference type="PANTHER" id="PTHR30586">
    <property type="entry name" value="ELECTRON TRANSPORT COMPLEX PROTEIN RNFE"/>
    <property type="match status" value="1"/>
</dbReference>
<keyword evidence="5 8" id="KW-1133">Transmembrane helix</keyword>
<dbReference type="PANTHER" id="PTHR30586:SF0">
    <property type="entry name" value="ION-TRANSLOCATING OXIDOREDUCTASE COMPLEX SUBUNIT E"/>
    <property type="match status" value="1"/>
</dbReference>
<feature type="transmembrane region" description="Helical" evidence="8">
    <location>
        <begin position="200"/>
        <end position="221"/>
    </location>
</feature>
<evidence type="ECO:0000256" key="5">
    <source>
        <dbReference type="ARBA" id="ARBA00022989"/>
    </source>
</evidence>
<feature type="transmembrane region" description="Helical" evidence="8">
    <location>
        <begin position="73"/>
        <end position="96"/>
    </location>
</feature>
<feature type="transmembrane region" description="Helical" evidence="8">
    <location>
        <begin position="42"/>
        <end position="61"/>
    </location>
</feature>
<feature type="transmembrane region" description="Helical" evidence="8">
    <location>
        <begin position="103"/>
        <end position="122"/>
    </location>
</feature>
<dbReference type="InterPro" id="IPR003667">
    <property type="entry name" value="NqrDE/RnfAE"/>
</dbReference>
<keyword evidence="3 8" id="KW-0812">Transmembrane</keyword>
<comment type="caution">
    <text evidence="9">The sequence shown here is derived from an EMBL/GenBank/DDBJ whole genome shotgun (WGS) entry which is preliminary data.</text>
</comment>
<dbReference type="InterPro" id="IPR036259">
    <property type="entry name" value="MFS_trans_sf"/>
</dbReference>
<feature type="compositionally biased region" description="Basic residues" evidence="7">
    <location>
        <begin position="20"/>
        <end position="29"/>
    </location>
</feature>
<evidence type="ECO:0000256" key="6">
    <source>
        <dbReference type="ARBA" id="ARBA00023136"/>
    </source>
</evidence>
<keyword evidence="6 8" id="KW-0472">Membrane</keyword>
<dbReference type="GO" id="GO:0005886">
    <property type="term" value="C:plasma membrane"/>
    <property type="evidence" value="ECO:0007669"/>
    <property type="project" value="TreeGrafter"/>
</dbReference>
<evidence type="ECO:0008006" key="11">
    <source>
        <dbReference type="Google" id="ProtNLM"/>
    </source>
</evidence>
<feature type="region of interest" description="Disordered" evidence="7">
    <location>
        <begin position="1"/>
        <end position="29"/>
    </location>
</feature>
<dbReference type="PIRSF" id="PIRSF006102">
    <property type="entry name" value="NQR_DE"/>
    <property type="match status" value="1"/>
</dbReference>
<protein>
    <recommendedName>
        <fullName evidence="11">Electron transport complex protein RnfE</fullName>
    </recommendedName>
</protein>
<gene>
    <name evidence="9" type="ORF">E7512_06375</name>
</gene>
<proteinExistence type="predicted"/>